<comment type="caution">
    <text evidence="2">The sequence shown here is derived from an EMBL/GenBank/DDBJ whole genome shotgun (WGS) entry which is preliminary data.</text>
</comment>
<protein>
    <submittedName>
        <fullName evidence="2">SIS domain-containing protein</fullName>
    </submittedName>
</protein>
<name>A0ABV6MSM3_9PSEU</name>
<sequence length="205" mass="21503">MARAPGSASPRALFERRTAPVDDLAGHAEDVARACHAMAVRFHAGGKLVVFGNGGSCTDAQHVAVEFVHPVIVGKRALPAVSLTSDVATLTGVATGAGIDEVFAHQIRFLAEPADIALALSVDGDCPNILRGLEQARAVGMLTVALVGGDGGRVVAERAADHVLVARSGDPRVVKEVHVTTYHVLWELVHVFFEQPGVLEPAMLR</sequence>
<dbReference type="CDD" id="cd05006">
    <property type="entry name" value="SIS_GmhA"/>
    <property type="match status" value="1"/>
</dbReference>
<dbReference type="InterPro" id="IPR046348">
    <property type="entry name" value="SIS_dom_sf"/>
</dbReference>
<reference evidence="2 3" key="1">
    <citation type="submission" date="2024-09" db="EMBL/GenBank/DDBJ databases">
        <authorList>
            <person name="Sun Q."/>
            <person name="Mori K."/>
        </authorList>
    </citation>
    <scope>NUCLEOTIDE SEQUENCE [LARGE SCALE GENOMIC DNA]</scope>
    <source>
        <strain evidence="2 3">TBRC 1432</strain>
    </source>
</reference>
<dbReference type="InterPro" id="IPR001347">
    <property type="entry name" value="SIS_dom"/>
</dbReference>
<gene>
    <name evidence="2" type="ORF">ACFFH7_16825</name>
</gene>
<dbReference type="PROSITE" id="PS51464">
    <property type="entry name" value="SIS"/>
    <property type="match status" value="1"/>
</dbReference>
<dbReference type="RefSeq" id="WP_273941561.1">
    <property type="nucleotide sequence ID" value="NZ_CP097263.1"/>
</dbReference>
<dbReference type="Gene3D" id="3.40.50.10490">
    <property type="entry name" value="Glucose-6-phosphate isomerase like protein, domain 1"/>
    <property type="match status" value="1"/>
</dbReference>
<evidence type="ECO:0000313" key="2">
    <source>
        <dbReference type="EMBL" id="MFC0543167.1"/>
    </source>
</evidence>
<proteinExistence type="predicted"/>
<dbReference type="PANTHER" id="PTHR30390">
    <property type="entry name" value="SEDOHEPTULOSE 7-PHOSPHATE ISOMERASE / DNAA INITIATOR-ASSOCIATING FACTOR FOR REPLICATION INITIATION"/>
    <property type="match status" value="1"/>
</dbReference>
<dbReference type="EMBL" id="JBHLUD010000004">
    <property type="protein sequence ID" value="MFC0543167.1"/>
    <property type="molecule type" value="Genomic_DNA"/>
</dbReference>
<dbReference type="InterPro" id="IPR035461">
    <property type="entry name" value="GmhA/DiaA"/>
</dbReference>
<dbReference type="InterPro" id="IPR050099">
    <property type="entry name" value="SIS_GmhA/DiaA_subfam"/>
</dbReference>
<keyword evidence="3" id="KW-1185">Reference proteome</keyword>
<dbReference type="SUPFAM" id="SSF53697">
    <property type="entry name" value="SIS domain"/>
    <property type="match status" value="1"/>
</dbReference>
<organism evidence="2 3">
    <name type="scientific">Kutzneria chonburiensis</name>
    <dbReference type="NCBI Taxonomy" id="1483604"/>
    <lineage>
        <taxon>Bacteria</taxon>
        <taxon>Bacillati</taxon>
        <taxon>Actinomycetota</taxon>
        <taxon>Actinomycetes</taxon>
        <taxon>Pseudonocardiales</taxon>
        <taxon>Pseudonocardiaceae</taxon>
        <taxon>Kutzneria</taxon>
    </lineage>
</organism>
<feature type="domain" description="SIS" evidence="1">
    <location>
        <begin position="38"/>
        <end position="201"/>
    </location>
</feature>
<dbReference type="Proteomes" id="UP001589810">
    <property type="component" value="Unassembled WGS sequence"/>
</dbReference>
<evidence type="ECO:0000313" key="3">
    <source>
        <dbReference type="Proteomes" id="UP001589810"/>
    </source>
</evidence>
<accession>A0ABV6MSM3</accession>
<evidence type="ECO:0000259" key="1">
    <source>
        <dbReference type="PROSITE" id="PS51464"/>
    </source>
</evidence>
<dbReference type="Pfam" id="PF13580">
    <property type="entry name" value="SIS_2"/>
    <property type="match status" value="1"/>
</dbReference>